<organism evidence="1 2">
    <name type="scientific">Luteimonas endophytica</name>
    <dbReference type="NCBI Taxonomy" id="3042023"/>
    <lineage>
        <taxon>Bacteria</taxon>
        <taxon>Pseudomonadati</taxon>
        <taxon>Pseudomonadota</taxon>
        <taxon>Gammaproteobacteria</taxon>
        <taxon>Lysobacterales</taxon>
        <taxon>Lysobacteraceae</taxon>
        <taxon>Luteimonas</taxon>
    </lineage>
</organism>
<keyword evidence="2" id="KW-1185">Reference proteome</keyword>
<reference evidence="1 2" key="1">
    <citation type="submission" date="2023-04" db="EMBL/GenBank/DDBJ databases">
        <title>Luteimonas endophyticus RD2P54.</title>
        <authorList>
            <person name="Sun J.-Q."/>
        </authorList>
    </citation>
    <scope>NUCLEOTIDE SEQUENCE [LARGE SCALE GENOMIC DNA]</scope>
    <source>
        <strain evidence="1 2">RD2P54</strain>
    </source>
</reference>
<sequence>MNIWNMLRGHTEQRAADPSWDALANGGNNTTAGAYVDAKSAESISTVYACVQALSESTACLPLHTYRRTDEGYRERADGHWLSRLLERPNEQQTGMEFRESQTAAVLLWGNAYARKEFNGAGEVVSLQPLHPQRVSIVRLDSGRHRYDYTDDNGQLVRLLQDEVLHLRDRTDPGSIVGKSRIAIARETLGLSLSLRAHGAGVFGRGARPASIITNEGQRDLTTEQLASMHSRLTQYASPANAGKTLILPRNMKWQTVGLSNEDAEWIGAMNFSVTEICRLFRVPPILVQTLEQASYNNVNELGQQFVRFSLQRWLTMWEEGISRALLGPIARQRYYAEHAVDGLLRAQPKERSEFYKSGIDAGWLDVEEVRRLENLPQRRVEAVNVPDAS</sequence>
<dbReference type="InterPro" id="IPR006944">
    <property type="entry name" value="Phage/GTA_portal"/>
</dbReference>
<comment type="caution">
    <text evidence="1">The sequence shown here is derived from an EMBL/GenBank/DDBJ whole genome shotgun (WGS) entry which is preliminary data.</text>
</comment>
<name>A0ABT6JDN5_9GAMM</name>
<dbReference type="Pfam" id="PF04860">
    <property type="entry name" value="Phage_portal"/>
    <property type="match status" value="1"/>
</dbReference>
<accession>A0ABT6JDN5</accession>
<evidence type="ECO:0000313" key="1">
    <source>
        <dbReference type="EMBL" id="MDH5824323.1"/>
    </source>
</evidence>
<evidence type="ECO:0000313" key="2">
    <source>
        <dbReference type="Proteomes" id="UP001156940"/>
    </source>
</evidence>
<gene>
    <name evidence="1" type="ORF">QFW77_15210</name>
</gene>
<dbReference type="InterPro" id="IPR006427">
    <property type="entry name" value="Portal_HK97"/>
</dbReference>
<dbReference type="EMBL" id="JARXRM010000044">
    <property type="protein sequence ID" value="MDH5824323.1"/>
    <property type="molecule type" value="Genomic_DNA"/>
</dbReference>
<dbReference type="RefSeq" id="WP_280575633.1">
    <property type="nucleotide sequence ID" value="NZ_JARXRM010000044.1"/>
</dbReference>
<dbReference type="Proteomes" id="UP001156940">
    <property type="component" value="Unassembled WGS sequence"/>
</dbReference>
<protein>
    <submittedName>
        <fullName evidence="1">Phage portal protein</fullName>
    </submittedName>
</protein>
<dbReference type="NCBIfam" id="TIGR01537">
    <property type="entry name" value="portal_HK97"/>
    <property type="match status" value="1"/>
</dbReference>
<proteinExistence type="predicted"/>